<keyword evidence="12" id="KW-0407">Ion channel</keyword>
<dbReference type="PANTHER" id="PTHR11537">
    <property type="entry name" value="VOLTAGE-GATED POTASSIUM CHANNEL"/>
    <property type="match status" value="1"/>
</dbReference>
<dbReference type="InterPro" id="IPR027359">
    <property type="entry name" value="Volt_channel_dom_sf"/>
</dbReference>
<dbReference type="PROSITE" id="PS00018">
    <property type="entry name" value="EF_HAND_1"/>
    <property type="match status" value="1"/>
</dbReference>
<dbReference type="InterPro" id="IPR011992">
    <property type="entry name" value="EF-hand-dom_pair"/>
</dbReference>
<keyword evidence="4 14" id="KW-0812">Transmembrane</keyword>
<evidence type="ECO:0000256" key="7">
    <source>
        <dbReference type="ARBA" id="ARBA00022882"/>
    </source>
</evidence>
<evidence type="ECO:0000256" key="9">
    <source>
        <dbReference type="ARBA" id="ARBA00022989"/>
    </source>
</evidence>
<dbReference type="PANTHER" id="PTHR11537:SF254">
    <property type="entry name" value="POTASSIUM VOLTAGE-GATED CHANNEL PROTEIN SHAB"/>
    <property type="match status" value="1"/>
</dbReference>
<keyword evidence="7" id="KW-0851">Voltage-gated channel</keyword>
<dbReference type="InterPro" id="IPR005821">
    <property type="entry name" value="Ion_trans_dom"/>
</dbReference>
<dbReference type="InterPro" id="IPR002048">
    <property type="entry name" value="EF_hand_dom"/>
</dbReference>
<evidence type="ECO:0000256" key="4">
    <source>
        <dbReference type="ARBA" id="ARBA00022692"/>
    </source>
</evidence>
<feature type="compositionally biased region" description="Polar residues" evidence="13">
    <location>
        <begin position="603"/>
        <end position="623"/>
    </location>
</feature>
<dbReference type="AlphaFoldDB" id="A0A7S1Q813"/>
<keyword evidence="8" id="KW-0630">Potassium</keyword>
<evidence type="ECO:0000313" key="16">
    <source>
        <dbReference type="EMBL" id="CAD9122650.1"/>
    </source>
</evidence>
<dbReference type="Pfam" id="PF00520">
    <property type="entry name" value="Ion_trans"/>
    <property type="match status" value="1"/>
</dbReference>
<dbReference type="GO" id="GO:0001508">
    <property type="term" value="P:action potential"/>
    <property type="evidence" value="ECO:0007669"/>
    <property type="project" value="TreeGrafter"/>
</dbReference>
<feature type="region of interest" description="Disordered" evidence="13">
    <location>
        <begin position="601"/>
        <end position="633"/>
    </location>
</feature>
<dbReference type="Gene3D" id="1.20.120.350">
    <property type="entry name" value="Voltage-gated potassium channels. Chain C"/>
    <property type="match status" value="1"/>
</dbReference>
<dbReference type="PROSITE" id="PS50222">
    <property type="entry name" value="EF_HAND_2"/>
    <property type="match status" value="2"/>
</dbReference>
<evidence type="ECO:0000256" key="11">
    <source>
        <dbReference type="ARBA" id="ARBA00023136"/>
    </source>
</evidence>
<protein>
    <recommendedName>
        <fullName evidence="15">EF-hand domain-containing protein</fullName>
    </recommendedName>
</protein>
<dbReference type="InterPro" id="IPR028325">
    <property type="entry name" value="VG_K_chnl"/>
</dbReference>
<dbReference type="EMBL" id="HBGE01030000">
    <property type="protein sequence ID" value="CAD9122650.1"/>
    <property type="molecule type" value="Transcribed_RNA"/>
</dbReference>
<evidence type="ECO:0000256" key="12">
    <source>
        <dbReference type="ARBA" id="ARBA00023303"/>
    </source>
</evidence>
<dbReference type="SUPFAM" id="SSF47473">
    <property type="entry name" value="EF-hand"/>
    <property type="match status" value="1"/>
</dbReference>
<dbReference type="Gene3D" id="1.10.287.70">
    <property type="match status" value="1"/>
</dbReference>
<dbReference type="SMART" id="SM00054">
    <property type="entry name" value="EFh"/>
    <property type="match status" value="2"/>
</dbReference>
<dbReference type="InterPro" id="IPR018247">
    <property type="entry name" value="EF_Hand_1_Ca_BS"/>
</dbReference>
<feature type="region of interest" description="Disordered" evidence="13">
    <location>
        <begin position="456"/>
        <end position="557"/>
    </location>
</feature>
<evidence type="ECO:0000256" key="10">
    <source>
        <dbReference type="ARBA" id="ARBA00023065"/>
    </source>
</evidence>
<keyword evidence="6" id="KW-0106">Calcium</keyword>
<gene>
    <name evidence="16" type="ORF">ACAT0790_LOCUS18054</name>
</gene>
<dbReference type="GO" id="GO:0005509">
    <property type="term" value="F:calcium ion binding"/>
    <property type="evidence" value="ECO:0007669"/>
    <property type="project" value="InterPro"/>
</dbReference>
<keyword evidence="5" id="KW-0631">Potassium channel</keyword>
<keyword evidence="9 14" id="KW-1133">Transmembrane helix</keyword>
<evidence type="ECO:0000256" key="14">
    <source>
        <dbReference type="SAM" id="Phobius"/>
    </source>
</evidence>
<evidence type="ECO:0000256" key="6">
    <source>
        <dbReference type="ARBA" id="ARBA00022837"/>
    </source>
</evidence>
<feature type="transmembrane region" description="Helical" evidence="14">
    <location>
        <begin position="225"/>
        <end position="243"/>
    </location>
</feature>
<dbReference type="Gene3D" id="1.10.238.10">
    <property type="entry name" value="EF-hand"/>
    <property type="match status" value="1"/>
</dbReference>
<evidence type="ECO:0000256" key="13">
    <source>
        <dbReference type="SAM" id="MobiDB-lite"/>
    </source>
</evidence>
<evidence type="ECO:0000256" key="1">
    <source>
        <dbReference type="ARBA" id="ARBA00004141"/>
    </source>
</evidence>
<feature type="domain" description="EF-hand" evidence="15">
    <location>
        <begin position="416"/>
        <end position="451"/>
    </location>
</feature>
<keyword evidence="11 14" id="KW-0472">Membrane</keyword>
<evidence type="ECO:0000256" key="5">
    <source>
        <dbReference type="ARBA" id="ARBA00022826"/>
    </source>
</evidence>
<dbReference type="CDD" id="cd00051">
    <property type="entry name" value="EFh"/>
    <property type="match status" value="1"/>
</dbReference>
<accession>A0A7S1Q813</accession>
<keyword evidence="2" id="KW-0813">Transport</keyword>
<dbReference type="Pfam" id="PF13499">
    <property type="entry name" value="EF-hand_7"/>
    <property type="match status" value="1"/>
</dbReference>
<dbReference type="GO" id="GO:0005249">
    <property type="term" value="F:voltage-gated potassium channel activity"/>
    <property type="evidence" value="ECO:0007669"/>
    <property type="project" value="InterPro"/>
</dbReference>
<feature type="transmembrane region" description="Helical" evidence="14">
    <location>
        <begin position="140"/>
        <end position="158"/>
    </location>
</feature>
<evidence type="ECO:0000256" key="3">
    <source>
        <dbReference type="ARBA" id="ARBA00022538"/>
    </source>
</evidence>
<feature type="transmembrane region" description="Helical" evidence="14">
    <location>
        <begin position="170"/>
        <end position="189"/>
    </location>
</feature>
<feature type="compositionally biased region" description="Basic and acidic residues" evidence="13">
    <location>
        <begin position="518"/>
        <end position="527"/>
    </location>
</feature>
<keyword evidence="3" id="KW-0633">Potassium transport</keyword>
<feature type="transmembrane region" description="Helical" evidence="14">
    <location>
        <begin position="264"/>
        <end position="285"/>
    </location>
</feature>
<sequence>MCNAAATRKMMGIRNAGEPERGFAGSDPAHGGVRTCEDPPGVCLYPSEVSSLKWQECKDKAPDDAWARKGSVQDLNNAMSILASAPDSPSRGESRSTIKIFLSKTHDSLSLDNAHLSWRRKVWILMEEPSNHPVALKVHYCYSLLIILSVLSTVIQSIDNLAEDMCLVLMRLELFFNTLFTLEVLARIICAPQKTVLLRNMYMWMDFGAIVPFYIVLIFDSAKKNMYCELMVLLIPILRLLKITRHSVGWRILMQSVRECAEPLCVPAFLLLLMTVIASCVIFWLEKHFGPAEEEEKMVFDSIPHAMWFVICTISTVGYGDVTPRSPVAKTAAATLILGGVCYMAMPLAIIGGTFVNVYQERERLLLREKTFERFTEGGITQAHLRLLFEAADQDSSGAVKRSEFVEMVEAFQLGFSREQIVKLFFAVDTNGSGEITFDEFAFFLFPELDVPDMLEDEGSPKTFGKQESLAARSNASEASTFTSRRQSMQALRSGMRSSSRSATLAGAHLPEPSFMQRRSEERRRSGSEASPAWPGGASRLAFASRPPEGESSLAAAGSFSLRERMERLELSVMRLGTEQRQHFEANQRILQQLAAKLDAKLPSTSQDAPSTRLPSTEHSFQDSVPEVPEAIPADGRMPRISFARVVSA</sequence>
<reference evidence="16" key="1">
    <citation type="submission" date="2021-01" db="EMBL/GenBank/DDBJ databases">
        <authorList>
            <person name="Corre E."/>
            <person name="Pelletier E."/>
            <person name="Niang G."/>
            <person name="Scheremetjew M."/>
            <person name="Finn R."/>
            <person name="Kale V."/>
            <person name="Holt S."/>
            <person name="Cochrane G."/>
            <person name="Meng A."/>
            <person name="Brown T."/>
            <person name="Cohen L."/>
        </authorList>
    </citation>
    <scope>NUCLEOTIDE SEQUENCE</scope>
    <source>
        <strain evidence="16">OF101</strain>
    </source>
</reference>
<name>A0A7S1Q813_ALECA</name>
<feature type="transmembrane region" description="Helical" evidence="14">
    <location>
        <begin position="201"/>
        <end position="219"/>
    </location>
</feature>
<dbReference type="SUPFAM" id="SSF81324">
    <property type="entry name" value="Voltage-gated potassium channels"/>
    <property type="match status" value="1"/>
</dbReference>
<dbReference type="PRINTS" id="PR00169">
    <property type="entry name" value="KCHANNEL"/>
</dbReference>
<evidence type="ECO:0000256" key="2">
    <source>
        <dbReference type="ARBA" id="ARBA00022448"/>
    </source>
</evidence>
<comment type="subcellular location">
    <subcellularLocation>
        <location evidence="1">Membrane</location>
        <topology evidence="1">Multi-pass membrane protein</topology>
    </subcellularLocation>
</comment>
<feature type="domain" description="EF-hand" evidence="15">
    <location>
        <begin position="380"/>
        <end position="415"/>
    </location>
</feature>
<feature type="compositionally biased region" description="Polar residues" evidence="13">
    <location>
        <begin position="472"/>
        <end position="503"/>
    </location>
</feature>
<dbReference type="GO" id="GO:0008076">
    <property type="term" value="C:voltage-gated potassium channel complex"/>
    <property type="evidence" value="ECO:0007669"/>
    <property type="project" value="InterPro"/>
</dbReference>
<evidence type="ECO:0000259" key="15">
    <source>
        <dbReference type="PROSITE" id="PS50222"/>
    </source>
</evidence>
<keyword evidence="10" id="KW-0406">Ion transport</keyword>
<feature type="transmembrane region" description="Helical" evidence="14">
    <location>
        <begin position="334"/>
        <end position="359"/>
    </location>
</feature>
<proteinExistence type="predicted"/>
<organism evidence="16">
    <name type="scientific">Alexandrium catenella</name>
    <name type="common">Red tide dinoflagellate</name>
    <name type="synonym">Gonyaulax catenella</name>
    <dbReference type="NCBI Taxonomy" id="2925"/>
    <lineage>
        <taxon>Eukaryota</taxon>
        <taxon>Sar</taxon>
        <taxon>Alveolata</taxon>
        <taxon>Dinophyceae</taxon>
        <taxon>Gonyaulacales</taxon>
        <taxon>Pyrocystaceae</taxon>
        <taxon>Alexandrium</taxon>
    </lineage>
</organism>
<evidence type="ECO:0000256" key="8">
    <source>
        <dbReference type="ARBA" id="ARBA00022958"/>
    </source>
</evidence>
<feature type="transmembrane region" description="Helical" evidence="14">
    <location>
        <begin position="305"/>
        <end position="322"/>
    </location>
</feature>